<dbReference type="EMBL" id="JACKTI010000071">
    <property type="protein sequence ID" value="MCV7026704.1"/>
    <property type="molecule type" value="Genomic_DNA"/>
</dbReference>
<dbReference type="SUPFAM" id="SSF52266">
    <property type="entry name" value="SGNH hydrolase"/>
    <property type="match status" value="1"/>
</dbReference>
<sequence length="244" mass="25990">MLLPRVSTRPYTGALRSALTIAVAIAILVVTGCQHLKPTEHKEIDALSFALNRIAVIGDSYTTGGPEGGLGEKSWTTQAWQILAQQGLSTTAVVGAEGGAGYGTRGNRGSLFEDLTAATVTPDDTLVVFYGSRNDQNVDPTQLSVLVYGTFQLARRIAPSALFLVIGPPWPTADVPATVVRIRDTLKYQAELAGATFVDPIAARWFVDRPELIGPDGVHPTDAGHTYMAEKIAPLIGAQLPRRV</sequence>
<reference evidence="4" key="2">
    <citation type="submission" date="2020-07" db="EMBL/GenBank/DDBJ databases">
        <authorList>
            <person name="Pettersson B.M.F."/>
            <person name="Behra P.R.K."/>
            <person name="Ramesh M."/>
            <person name="Das S."/>
            <person name="Dasgupta S."/>
            <person name="Kirsebom L.A."/>
        </authorList>
    </citation>
    <scope>NUCLEOTIDE SEQUENCE</scope>
    <source>
        <strain evidence="4">DSM 44203</strain>
    </source>
</reference>
<evidence type="ECO:0000256" key="1">
    <source>
        <dbReference type="SAM" id="Phobius"/>
    </source>
</evidence>
<gene>
    <name evidence="4" type="ORF">H7I77_25715</name>
    <name evidence="3" type="ORF">RMCN_5818</name>
</gene>
<dbReference type="PANTHER" id="PTHR43784:SF2">
    <property type="entry name" value="GDSL-LIKE LIPASE_ACYLHYDROLASE, PUTATIVE (AFU_ORTHOLOGUE AFUA_2G00820)-RELATED"/>
    <property type="match status" value="1"/>
</dbReference>
<evidence type="ECO:0000313" key="3">
    <source>
        <dbReference type="EMBL" id="GAT12685.1"/>
    </source>
</evidence>
<protein>
    <submittedName>
        <fullName evidence="3">Lysophospholipase L1-like esterase</fullName>
    </submittedName>
    <submittedName>
        <fullName evidence="4">SGNH/GDSL hydrolase family protein</fullName>
    </submittedName>
</protein>
<dbReference type="Proteomes" id="UP001207528">
    <property type="component" value="Unassembled WGS sequence"/>
</dbReference>
<dbReference type="PANTHER" id="PTHR43784">
    <property type="entry name" value="GDSL-LIKE LIPASE/ACYLHYDROLASE, PUTATIVE (AFU_ORTHOLOGUE AFUA_2G00820)-RELATED"/>
    <property type="match status" value="1"/>
</dbReference>
<dbReference type="NCBIfam" id="NF045548">
    <property type="entry name" value="GDSL_lipase"/>
    <property type="match status" value="1"/>
</dbReference>
<dbReference type="InterPro" id="IPR036514">
    <property type="entry name" value="SGNH_hydro_sf"/>
</dbReference>
<dbReference type="PROSITE" id="PS51257">
    <property type="entry name" value="PROKAR_LIPOPROTEIN"/>
    <property type="match status" value="1"/>
</dbReference>
<dbReference type="Proteomes" id="UP000069773">
    <property type="component" value="Unassembled WGS sequence"/>
</dbReference>
<dbReference type="GO" id="GO:0016787">
    <property type="term" value="F:hydrolase activity"/>
    <property type="evidence" value="ECO:0007669"/>
    <property type="project" value="UniProtKB-KW"/>
</dbReference>
<keyword evidence="4" id="KW-0378">Hydrolase</keyword>
<keyword evidence="1" id="KW-0812">Transmembrane</keyword>
<evidence type="ECO:0000313" key="6">
    <source>
        <dbReference type="Proteomes" id="UP001207528"/>
    </source>
</evidence>
<keyword evidence="1" id="KW-0472">Membrane</keyword>
<dbReference type="InterPro" id="IPR013830">
    <property type="entry name" value="SGNH_hydro"/>
</dbReference>
<dbReference type="Gene3D" id="3.40.50.1110">
    <property type="entry name" value="SGNH hydrolase"/>
    <property type="match status" value="1"/>
</dbReference>
<dbReference type="Pfam" id="PF13472">
    <property type="entry name" value="Lipase_GDSL_2"/>
    <property type="match status" value="1"/>
</dbReference>
<accession>A0AAW5SS83</accession>
<dbReference type="InterPro" id="IPR053140">
    <property type="entry name" value="GDSL_Rv0518-like"/>
</dbReference>
<feature type="transmembrane region" description="Helical" evidence="1">
    <location>
        <begin position="14"/>
        <end position="33"/>
    </location>
</feature>
<reference evidence="3 5" key="1">
    <citation type="journal article" date="2016" name="Genome Announc.">
        <title>Draft Genome Sequences of Five Rapidly Growing Mycobacterium Species, M. thermoresistibile, M. fortuitum subsp. acetamidolyticum, M. canariasense, M. brisbanense, and M. novocastrense.</title>
        <authorList>
            <person name="Katahira K."/>
            <person name="Ogura Y."/>
            <person name="Gotoh Y."/>
            <person name="Hayashi T."/>
        </authorList>
    </citation>
    <scope>NUCLEOTIDE SEQUENCE [LARGE SCALE GENOMIC DNA]</scope>
    <source>
        <strain evidence="3 5">JCM18114</strain>
    </source>
</reference>
<proteinExistence type="predicted"/>
<feature type="domain" description="SGNH hydrolase-type esterase" evidence="2">
    <location>
        <begin position="56"/>
        <end position="225"/>
    </location>
</feature>
<dbReference type="EMBL" id="BCTA01000096">
    <property type="protein sequence ID" value="GAT12685.1"/>
    <property type="molecule type" value="Genomic_DNA"/>
</dbReference>
<comment type="caution">
    <text evidence="4">The sequence shown here is derived from an EMBL/GenBank/DDBJ whole genome shotgun (WGS) entry which is preliminary data.</text>
</comment>
<dbReference type="AlphaFoldDB" id="A0AAW5SS83"/>
<keyword evidence="5" id="KW-1185">Reference proteome</keyword>
<organism evidence="4 6">
    <name type="scientific">Mycolicibacterium novocastrense</name>
    <name type="common">Mycobacterium novocastrense</name>
    <dbReference type="NCBI Taxonomy" id="59813"/>
    <lineage>
        <taxon>Bacteria</taxon>
        <taxon>Bacillati</taxon>
        <taxon>Actinomycetota</taxon>
        <taxon>Actinomycetes</taxon>
        <taxon>Mycobacteriales</taxon>
        <taxon>Mycobacteriaceae</taxon>
        <taxon>Mycolicibacterium</taxon>
    </lineage>
</organism>
<evidence type="ECO:0000313" key="4">
    <source>
        <dbReference type="EMBL" id="MCV7026704.1"/>
    </source>
</evidence>
<reference evidence="4" key="3">
    <citation type="journal article" date="2022" name="BMC Genomics">
        <title>Comparative genome analysis of mycobacteria focusing on tRNA and non-coding RNA.</title>
        <authorList>
            <person name="Behra P.R.K."/>
            <person name="Pettersson B.M.F."/>
            <person name="Ramesh M."/>
            <person name="Das S."/>
            <person name="Dasgupta S."/>
            <person name="Kirsebom L.A."/>
        </authorList>
    </citation>
    <scope>NUCLEOTIDE SEQUENCE</scope>
    <source>
        <strain evidence="4">DSM 44203</strain>
    </source>
</reference>
<evidence type="ECO:0000259" key="2">
    <source>
        <dbReference type="Pfam" id="PF13472"/>
    </source>
</evidence>
<keyword evidence="1" id="KW-1133">Transmembrane helix</keyword>
<dbReference type="CDD" id="cd00229">
    <property type="entry name" value="SGNH_hydrolase"/>
    <property type="match status" value="1"/>
</dbReference>
<evidence type="ECO:0000313" key="5">
    <source>
        <dbReference type="Proteomes" id="UP000069773"/>
    </source>
</evidence>
<name>A0AAW5SS83_MYCNV</name>
<dbReference type="InterPro" id="IPR054624">
    <property type="entry name" value="GDSL_Rv0518"/>
</dbReference>